<protein>
    <recommendedName>
        <fullName evidence="6">3-oxoacyl-[acyl-carrier-protein] reductase</fullName>
    </recommendedName>
</protein>
<gene>
    <name evidence="4" type="ORF">M422DRAFT_30811</name>
</gene>
<accession>A0A0C9VNG2</accession>
<comment type="similarity">
    <text evidence="1">Belongs to the short-chain dehydrogenases/reductases (SDR) family.</text>
</comment>
<proteinExistence type="inferred from homology"/>
<sequence>MSSLPLAGKVAIVTGASRSIGAALAIRLARDGAKVVINYVSNSAAADEVVSAISGEGKGEGFPVKADISTAAGRQLLIDETLKKWQKIDILVNNAGIMLTKTLEQADETNFDTTFNLNVKTPLFLSKLAVPHMAPGSRIILFSSSLTLATTVLPNNLIYVASKGAVEQLTRVLSKDLATKLITVNCVSPGPTDTPLFREGKPESVINMIKGYNPHNRLGTVEDVAGIVTFLAGPESSWISGQNIRVNGAFAV</sequence>
<organism evidence="4 5">
    <name type="scientific">Sphaerobolus stellatus (strain SS14)</name>
    <dbReference type="NCBI Taxonomy" id="990650"/>
    <lineage>
        <taxon>Eukaryota</taxon>
        <taxon>Fungi</taxon>
        <taxon>Dikarya</taxon>
        <taxon>Basidiomycota</taxon>
        <taxon>Agaricomycotina</taxon>
        <taxon>Agaricomycetes</taxon>
        <taxon>Phallomycetidae</taxon>
        <taxon>Geastrales</taxon>
        <taxon>Sphaerobolaceae</taxon>
        <taxon>Sphaerobolus</taxon>
    </lineage>
</organism>
<dbReference type="PRINTS" id="PR00080">
    <property type="entry name" value="SDRFAMILY"/>
</dbReference>
<dbReference type="Proteomes" id="UP000054279">
    <property type="component" value="Unassembled WGS sequence"/>
</dbReference>
<dbReference type="AlphaFoldDB" id="A0A0C9VNG2"/>
<dbReference type="InterPro" id="IPR020904">
    <property type="entry name" value="Sc_DH/Rdtase_CS"/>
</dbReference>
<dbReference type="FunFam" id="3.40.50.720:FF:000084">
    <property type="entry name" value="Short-chain dehydrogenase reductase"/>
    <property type="match status" value="1"/>
</dbReference>
<dbReference type="PANTHER" id="PTHR48107">
    <property type="entry name" value="NADPH-DEPENDENT ALDEHYDE REDUCTASE-LIKE PROTEIN, CHLOROPLASTIC-RELATED"/>
    <property type="match status" value="1"/>
</dbReference>
<evidence type="ECO:0008006" key="6">
    <source>
        <dbReference type="Google" id="ProtNLM"/>
    </source>
</evidence>
<dbReference type="SUPFAM" id="SSF51735">
    <property type="entry name" value="NAD(P)-binding Rossmann-fold domains"/>
    <property type="match status" value="1"/>
</dbReference>
<evidence type="ECO:0000256" key="2">
    <source>
        <dbReference type="ARBA" id="ARBA00022857"/>
    </source>
</evidence>
<evidence type="ECO:0000313" key="5">
    <source>
        <dbReference type="Proteomes" id="UP000054279"/>
    </source>
</evidence>
<reference evidence="4 5" key="1">
    <citation type="submission" date="2014-06" db="EMBL/GenBank/DDBJ databases">
        <title>Evolutionary Origins and Diversification of the Mycorrhizal Mutualists.</title>
        <authorList>
            <consortium name="DOE Joint Genome Institute"/>
            <consortium name="Mycorrhizal Genomics Consortium"/>
            <person name="Kohler A."/>
            <person name="Kuo A."/>
            <person name="Nagy L.G."/>
            <person name="Floudas D."/>
            <person name="Copeland A."/>
            <person name="Barry K.W."/>
            <person name="Cichocki N."/>
            <person name="Veneault-Fourrey C."/>
            <person name="LaButti K."/>
            <person name="Lindquist E.A."/>
            <person name="Lipzen A."/>
            <person name="Lundell T."/>
            <person name="Morin E."/>
            <person name="Murat C."/>
            <person name="Riley R."/>
            <person name="Ohm R."/>
            <person name="Sun H."/>
            <person name="Tunlid A."/>
            <person name="Henrissat B."/>
            <person name="Grigoriev I.V."/>
            <person name="Hibbett D.S."/>
            <person name="Martin F."/>
        </authorList>
    </citation>
    <scope>NUCLEOTIDE SEQUENCE [LARGE SCALE GENOMIC DNA]</scope>
    <source>
        <strain evidence="4 5">SS14</strain>
    </source>
</reference>
<dbReference type="InterPro" id="IPR002347">
    <property type="entry name" value="SDR_fam"/>
</dbReference>
<evidence type="ECO:0000313" key="4">
    <source>
        <dbReference type="EMBL" id="KIJ43532.1"/>
    </source>
</evidence>
<name>A0A0C9VNG2_SPHS4</name>
<keyword evidence="2" id="KW-0521">NADP</keyword>
<dbReference type="PROSITE" id="PS00061">
    <property type="entry name" value="ADH_SHORT"/>
    <property type="match status" value="1"/>
</dbReference>
<dbReference type="InterPro" id="IPR036291">
    <property type="entry name" value="NAD(P)-bd_dom_sf"/>
</dbReference>
<dbReference type="Gene3D" id="3.40.50.720">
    <property type="entry name" value="NAD(P)-binding Rossmann-like Domain"/>
    <property type="match status" value="1"/>
</dbReference>
<dbReference type="Pfam" id="PF13561">
    <property type="entry name" value="adh_short_C2"/>
    <property type="match status" value="1"/>
</dbReference>
<dbReference type="PRINTS" id="PR00081">
    <property type="entry name" value="GDHRDH"/>
</dbReference>
<dbReference type="PANTHER" id="PTHR48107:SF7">
    <property type="entry name" value="RE15974P"/>
    <property type="match status" value="1"/>
</dbReference>
<dbReference type="HOGENOM" id="CLU_010194_1_3_1"/>
<dbReference type="GO" id="GO:0016614">
    <property type="term" value="F:oxidoreductase activity, acting on CH-OH group of donors"/>
    <property type="evidence" value="ECO:0007669"/>
    <property type="project" value="UniProtKB-ARBA"/>
</dbReference>
<evidence type="ECO:0000256" key="3">
    <source>
        <dbReference type="ARBA" id="ARBA00023002"/>
    </source>
</evidence>
<dbReference type="EMBL" id="KN837122">
    <property type="protein sequence ID" value="KIJ43532.1"/>
    <property type="molecule type" value="Genomic_DNA"/>
</dbReference>
<evidence type="ECO:0000256" key="1">
    <source>
        <dbReference type="ARBA" id="ARBA00006484"/>
    </source>
</evidence>
<dbReference type="OrthoDB" id="5327538at2759"/>
<keyword evidence="5" id="KW-1185">Reference proteome</keyword>
<keyword evidence="3" id="KW-0560">Oxidoreductase</keyword>